<dbReference type="Gene3D" id="1.50.10.10">
    <property type="match status" value="1"/>
</dbReference>
<dbReference type="Proteomes" id="UP001597212">
    <property type="component" value="Unassembled WGS sequence"/>
</dbReference>
<dbReference type="InterPro" id="IPR012341">
    <property type="entry name" value="6hp_glycosidase-like_sf"/>
</dbReference>
<dbReference type="GO" id="GO:0016787">
    <property type="term" value="F:hydrolase activity"/>
    <property type="evidence" value="ECO:0007669"/>
    <property type="project" value="UniProtKB-KW"/>
</dbReference>
<organism evidence="6 7">
    <name type="scientific">Lacticaseibacillus hegangensis</name>
    <dbReference type="NCBI Taxonomy" id="2486010"/>
    <lineage>
        <taxon>Bacteria</taxon>
        <taxon>Bacillati</taxon>
        <taxon>Bacillota</taxon>
        <taxon>Bacilli</taxon>
        <taxon>Lactobacillales</taxon>
        <taxon>Lactobacillaceae</taxon>
        <taxon>Lacticaseibacillus</taxon>
    </lineage>
</organism>
<feature type="domain" description="Cellulase Ig-like" evidence="5">
    <location>
        <begin position="2"/>
        <end position="80"/>
    </location>
</feature>
<dbReference type="InterPro" id="IPR013783">
    <property type="entry name" value="Ig-like_fold"/>
</dbReference>
<dbReference type="InterPro" id="IPR001701">
    <property type="entry name" value="Glyco_hydro_9"/>
</dbReference>
<sequence>MNILVNEIAYPANASKTAVIQSSAETPDANFDVKNSEDQVILSGNLKAFPSIAEWHTGKCWAADFSDITTPGRYQLSVSANGQTYTSSIKVDDGFSQLQLISAMTYWFKGQRATGEWAAADKNAPFAGPREGTWDVRGGWFDATGDVGVHTSHQSHTSYYNPQQLGFSVYAFYKSLELLQKKENGYVMLRRRMLDEATYGADSLMRRHVPGRAFIKSVERRNAFDLTSTTRKINYELHGSSDQFGDASTADKEDVTDLYYETSLRSGGGTCIAALAIAARHPYPGSEYSSNDYLSAAEQSLAYLQANNDQLLNDGKRNLVDDYCELLAVLELYKTTDSYSYLLRSRELVQAISARIEKFNGVNWLAVAPKMPFFHPSDEGLPLFTLAEYLQVEPNQADRHHTANLLKELFSTQFNLQLHSSDPFNYPLMLTKNLPSDMTTNVQYFFPHHTKAAPWWQGENARIASWAAAAADFIPSLSNDDLKIKLASLAQSQYDWIAGKNPFSVCMIEGFGEKHIQYHFGERDDFLNAPGGIVNGVTSGVKNESDIALIMNPSEGVDDNWRWAEQWIPHVSWMILTQSLLVSQSPEEHNHD</sequence>
<dbReference type="RefSeq" id="WP_125757076.1">
    <property type="nucleotide sequence ID" value="NZ_JBHTOK010000067.1"/>
</dbReference>
<name>A0ABW4CXN9_9LACO</name>
<keyword evidence="6" id="KW-0378">Hydrolase</keyword>
<dbReference type="Pfam" id="PF00759">
    <property type="entry name" value="Glyco_hydro_9"/>
    <property type="match status" value="1"/>
</dbReference>
<keyword evidence="2" id="KW-0119">Carbohydrate metabolism</keyword>
<evidence type="ECO:0000313" key="6">
    <source>
        <dbReference type="EMBL" id="MFD1441381.1"/>
    </source>
</evidence>
<accession>A0ABW4CXN9</accession>
<protein>
    <submittedName>
        <fullName evidence="6">Glycoside hydrolase family 9 protein</fullName>
    </submittedName>
</protein>
<dbReference type="InterPro" id="IPR014756">
    <property type="entry name" value="Ig_E-set"/>
</dbReference>
<feature type="domain" description="Glycoside hydrolase family 9" evidence="4">
    <location>
        <begin position="126"/>
        <end position="517"/>
    </location>
</feature>
<evidence type="ECO:0000256" key="3">
    <source>
        <dbReference type="ARBA" id="ARBA00023326"/>
    </source>
</evidence>
<evidence type="ECO:0000259" key="5">
    <source>
        <dbReference type="Pfam" id="PF02927"/>
    </source>
</evidence>
<evidence type="ECO:0000256" key="1">
    <source>
        <dbReference type="ARBA" id="ARBA00007072"/>
    </source>
</evidence>
<dbReference type="InterPro" id="IPR008928">
    <property type="entry name" value="6-hairpin_glycosidase_sf"/>
</dbReference>
<dbReference type="SUPFAM" id="SSF81296">
    <property type="entry name" value="E set domains"/>
    <property type="match status" value="1"/>
</dbReference>
<evidence type="ECO:0000256" key="2">
    <source>
        <dbReference type="ARBA" id="ARBA00023277"/>
    </source>
</evidence>
<dbReference type="Pfam" id="PF02927">
    <property type="entry name" value="CelD_N"/>
    <property type="match status" value="1"/>
</dbReference>
<dbReference type="EMBL" id="JBHTOK010000067">
    <property type="protein sequence ID" value="MFD1441381.1"/>
    <property type="molecule type" value="Genomic_DNA"/>
</dbReference>
<dbReference type="Gene3D" id="2.60.40.10">
    <property type="entry name" value="Immunoglobulins"/>
    <property type="match status" value="1"/>
</dbReference>
<comment type="caution">
    <text evidence="6">The sequence shown here is derived from an EMBL/GenBank/DDBJ whole genome shotgun (WGS) entry which is preliminary data.</text>
</comment>
<dbReference type="SUPFAM" id="SSF48208">
    <property type="entry name" value="Six-hairpin glycosidases"/>
    <property type="match status" value="1"/>
</dbReference>
<evidence type="ECO:0000313" key="7">
    <source>
        <dbReference type="Proteomes" id="UP001597212"/>
    </source>
</evidence>
<keyword evidence="3" id="KW-0624">Polysaccharide degradation</keyword>
<comment type="similarity">
    <text evidence="1">Belongs to the glycosyl hydrolase 9 (cellulase E) family.</text>
</comment>
<gene>
    <name evidence="6" type="ORF">ACFQ5K_08350</name>
</gene>
<dbReference type="CDD" id="cd02850">
    <property type="entry name" value="E_set_Cellulase_N"/>
    <property type="match status" value="1"/>
</dbReference>
<keyword evidence="7" id="KW-1185">Reference proteome</keyword>
<dbReference type="InterPro" id="IPR004197">
    <property type="entry name" value="Cellulase_Ig-like"/>
</dbReference>
<reference evidence="7" key="1">
    <citation type="journal article" date="2019" name="Int. J. Syst. Evol. Microbiol.">
        <title>The Global Catalogue of Microorganisms (GCM) 10K type strain sequencing project: providing services to taxonomists for standard genome sequencing and annotation.</title>
        <authorList>
            <consortium name="The Broad Institute Genomics Platform"/>
            <consortium name="The Broad Institute Genome Sequencing Center for Infectious Disease"/>
            <person name="Wu L."/>
            <person name="Ma J."/>
        </authorList>
    </citation>
    <scope>NUCLEOTIDE SEQUENCE [LARGE SCALE GENOMIC DNA]</scope>
    <source>
        <strain evidence="7">CCM 8912</strain>
    </source>
</reference>
<proteinExistence type="inferred from homology"/>
<evidence type="ECO:0000259" key="4">
    <source>
        <dbReference type="Pfam" id="PF00759"/>
    </source>
</evidence>